<dbReference type="Pfam" id="PF13639">
    <property type="entry name" value="zf-RING_2"/>
    <property type="match status" value="1"/>
</dbReference>
<keyword evidence="4" id="KW-1185">Reference proteome</keyword>
<name>A0A6J1DVB5_MOMCH</name>
<feature type="transmembrane region" description="Helical" evidence="2">
    <location>
        <begin position="26"/>
        <end position="46"/>
    </location>
</feature>
<dbReference type="KEGG" id="mcha:111024784"/>
<organism evidence="4 5">
    <name type="scientific">Momordica charantia</name>
    <name type="common">Bitter gourd</name>
    <name type="synonym">Balsam pear</name>
    <dbReference type="NCBI Taxonomy" id="3673"/>
    <lineage>
        <taxon>Eukaryota</taxon>
        <taxon>Viridiplantae</taxon>
        <taxon>Streptophyta</taxon>
        <taxon>Embryophyta</taxon>
        <taxon>Tracheophyta</taxon>
        <taxon>Spermatophyta</taxon>
        <taxon>Magnoliopsida</taxon>
        <taxon>eudicotyledons</taxon>
        <taxon>Gunneridae</taxon>
        <taxon>Pentapetalae</taxon>
        <taxon>rosids</taxon>
        <taxon>fabids</taxon>
        <taxon>Cucurbitales</taxon>
        <taxon>Cucurbitaceae</taxon>
        <taxon>Momordiceae</taxon>
        <taxon>Momordica</taxon>
    </lineage>
</organism>
<accession>A0A6J1DVB5</accession>
<dbReference type="InterPro" id="IPR001841">
    <property type="entry name" value="Znf_RING"/>
</dbReference>
<dbReference type="PROSITE" id="PS50089">
    <property type="entry name" value="ZF_RING_2"/>
    <property type="match status" value="1"/>
</dbReference>
<keyword evidence="1" id="KW-0862">Zinc</keyword>
<feature type="domain" description="RING-type" evidence="3">
    <location>
        <begin position="91"/>
        <end position="133"/>
    </location>
</feature>
<dbReference type="PANTHER" id="PTHR45676">
    <property type="entry name" value="RING-H2 FINGER PROTEIN ATL51-RELATED"/>
    <property type="match status" value="1"/>
</dbReference>
<proteinExistence type="predicted"/>
<dbReference type="PANTHER" id="PTHR45676:SF41">
    <property type="entry name" value="RING-H2 FINGER PROTEIN ATL66"/>
    <property type="match status" value="1"/>
</dbReference>
<dbReference type="OrthoDB" id="9984778at2759"/>
<dbReference type="Gene3D" id="3.30.40.10">
    <property type="entry name" value="Zinc/RING finger domain, C3HC4 (zinc finger)"/>
    <property type="match status" value="1"/>
</dbReference>
<sequence>MSSSASVPSTSSFHGVSQTLFGLPQYYEYLGVASMFMVFVICLFAVRWCNRRSHRPEAEALPVKDREQEMVVRVQASDFSFGGGGDDDDECAICLGEFEEGEKCRKMSECGHIFHRNCIDRWLRVERHCPLCRGCVCIVVHDANTVVPSTPH</sequence>
<keyword evidence="1" id="KW-0479">Metal-binding</keyword>
<evidence type="ECO:0000259" key="3">
    <source>
        <dbReference type="PROSITE" id="PS50089"/>
    </source>
</evidence>
<evidence type="ECO:0000313" key="4">
    <source>
        <dbReference type="Proteomes" id="UP000504603"/>
    </source>
</evidence>
<evidence type="ECO:0000313" key="5">
    <source>
        <dbReference type="RefSeq" id="XP_022158250.1"/>
    </source>
</evidence>
<dbReference type="InterPro" id="IPR013083">
    <property type="entry name" value="Znf_RING/FYVE/PHD"/>
</dbReference>
<evidence type="ECO:0000256" key="1">
    <source>
        <dbReference type="PROSITE-ProRule" id="PRU00175"/>
    </source>
</evidence>
<dbReference type="RefSeq" id="XP_022158250.1">
    <property type="nucleotide sequence ID" value="XM_022302558.1"/>
</dbReference>
<dbReference type="Proteomes" id="UP000504603">
    <property type="component" value="Unplaced"/>
</dbReference>
<dbReference type="UniPathway" id="UPA00143"/>
<evidence type="ECO:0000256" key="2">
    <source>
        <dbReference type="SAM" id="Phobius"/>
    </source>
</evidence>
<keyword evidence="2" id="KW-0472">Membrane</keyword>
<keyword evidence="2" id="KW-0812">Transmembrane</keyword>
<keyword evidence="2" id="KW-1133">Transmembrane helix</keyword>
<keyword evidence="1" id="KW-0863">Zinc-finger</keyword>
<reference evidence="5" key="1">
    <citation type="submission" date="2025-08" db="UniProtKB">
        <authorList>
            <consortium name="RefSeq"/>
        </authorList>
    </citation>
    <scope>IDENTIFICATION</scope>
    <source>
        <strain evidence="5">OHB3-1</strain>
    </source>
</reference>
<dbReference type="GeneID" id="111024784"/>
<gene>
    <name evidence="5" type="primary">LOC111024784</name>
</gene>
<dbReference type="GO" id="GO:0008270">
    <property type="term" value="F:zinc ion binding"/>
    <property type="evidence" value="ECO:0007669"/>
    <property type="project" value="UniProtKB-KW"/>
</dbReference>
<dbReference type="SMART" id="SM00184">
    <property type="entry name" value="RING"/>
    <property type="match status" value="1"/>
</dbReference>
<dbReference type="SUPFAM" id="SSF57850">
    <property type="entry name" value="RING/U-box"/>
    <property type="match status" value="1"/>
</dbReference>
<dbReference type="GO" id="GO:0016567">
    <property type="term" value="P:protein ubiquitination"/>
    <property type="evidence" value="ECO:0007669"/>
    <property type="project" value="UniProtKB-UniPathway"/>
</dbReference>
<dbReference type="AlphaFoldDB" id="A0A6J1DVB5"/>
<protein>
    <submittedName>
        <fullName evidence="5">E3 ubiquitin-protein ligase RING1-like</fullName>
    </submittedName>
</protein>